<accession>A0A100VZH9</accession>
<comment type="function">
    <text evidence="1">Probable amino-acid or metabolite transport protein.</text>
</comment>
<dbReference type="PANTHER" id="PTHR42770">
    <property type="entry name" value="AMINO ACID TRANSPORTER-RELATED"/>
    <property type="match status" value="1"/>
</dbReference>
<feature type="transmembrane region" description="Helical" evidence="8">
    <location>
        <begin position="366"/>
        <end position="387"/>
    </location>
</feature>
<evidence type="ECO:0000256" key="1">
    <source>
        <dbReference type="ARBA" id="ARBA00002249"/>
    </source>
</evidence>
<feature type="transmembrane region" description="Helical" evidence="8">
    <location>
        <begin position="127"/>
        <end position="147"/>
    </location>
</feature>
<name>A0A100VZH9_9MYCO</name>
<feature type="transmembrane region" description="Helical" evidence="8">
    <location>
        <begin position="399"/>
        <end position="418"/>
    </location>
</feature>
<comment type="subcellular location">
    <subcellularLocation>
        <location evidence="2">Cell membrane</location>
        <topology evidence="2">Multi-pass membrane protein</topology>
    </subcellularLocation>
</comment>
<dbReference type="STRING" id="146020.RMCB_2950"/>
<evidence type="ECO:0000256" key="2">
    <source>
        <dbReference type="ARBA" id="ARBA00004651"/>
    </source>
</evidence>
<feature type="transmembrane region" description="Helical" evidence="8">
    <location>
        <begin position="93"/>
        <end position="121"/>
    </location>
</feature>
<dbReference type="GO" id="GO:0022857">
    <property type="term" value="F:transmembrane transporter activity"/>
    <property type="evidence" value="ECO:0007669"/>
    <property type="project" value="InterPro"/>
</dbReference>
<keyword evidence="5 8" id="KW-0812">Transmembrane</keyword>
<organism evidence="9 10">
    <name type="scientific">Mycolicibacterium brisbanense</name>
    <dbReference type="NCBI Taxonomy" id="146020"/>
    <lineage>
        <taxon>Bacteria</taxon>
        <taxon>Bacillati</taxon>
        <taxon>Actinomycetota</taxon>
        <taxon>Actinomycetes</taxon>
        <taxon>Mycobacteriales</taxon>
        <taxon>Mycobacteriaceae</taxon>
        <taxon>Mycolicibacterium</taxon>
    </lineage>
</organism>
<comment type="caution">
    <text evidence="9">The sequence shown here is derived from an EMBL/GenBank/DDBJ whole genome shotgun (WGS) entry which is preliminary data.</text>
</comment>
<dbReference type="Pfam" id="PF13520">
    <property type="entry name" value="AA_permease_2"/>
    <property type="match status" value="1"/>
</dbReference>
<dbReference type="Proteomes" id="UP000069620">
    <property type="component" value="Unassembled WGS sequence"/>
</dbReference>
<comment type="similarity">
    <text evidence="3">Belongs to the amino acid-polyamine-organocation (APC) superfamily.</text>
</comment>
<gene>
    <name evidence="9" type="ORF">RMCB_2950</name>
</gene>
<dbReference type="RefSeq" id="WP_062829340.1">
    <property type="nucleotide sequence ID" value="NZ_BCSX01000024.1"/>
</dbReference>
<feature type="transmembrane region" description="Helical" evidence="8">
    <location>
        <begin position="198"/>
        <end position="219"/>
    </location>
</feature>
<feature type="transmembrane region" description="Helical" evidence="8">
    <location>
        <begin position="52"/>
        <end position="72"/>
    </location>
</feature>
<evidence type="ECO:0000256" key="7">
    <source>
        <dbReference type="ARBA" id="ARBA00023136"/>
    </source>
</evidence>
<keyword evidence="4" id="KW-1003">Cell membrane</keyword>
<feature type="transmembrane region" description="Helical" evidence="8">
    <location>
        <begin position="424"/>
        <end position="441"/>
    </location>
</feature>
<protein>
    <submittedName>
        <fullName evidence="9">Amino acid permease-associated region</fullName>
    </submittedName>
</protein>
<keyword evidence="7 8" id="KW-0472">Membrane</keyword>
<dbReference type="EMBL" id="BCSX01000024">
    <property type="protein sequence ID" value="GAS88854.1"/>
    <property type="molecule type" value="Genomic_DNA"/>
</dbReference>
<feature type="transmembrane region" description="Helical" evidence="8">
    <location>
        <begin position="290"/>
        <end position="318"/>
    </location>
</feature>
<reference evidence="10" key="1">
    <citation type="journal article" date="2016" name="Genome Announc.">
        <title>Draft Genome Sequences of Five Rapidly Growing Mycobacterium Species, M. thermoresistibile, M. fortuitum subsp. acetamidolyticum, M. canariasense, M. brisbanense, and M. novocastrense.</title>
        <authorList>
            <person name="Katahira K."/>
            <person name="Ogura Y."/>
            <person name="Gotoh Y."/>
            <person name="Hayashi T."/>
        </authorList>
    </citation>
    <scope>NUCLEOTIDE SEQUENCE [LARGE SCALE GENOMIC DNA]</scope>
    <source>
        <strain evidence="10">JCM15654</strain>
    </source>
</reference>
<dbReference type="Gene3D" id="1.20.1740.10">
    <property type="entry name" value="Amino acid/polyamine transporter I"/>
    <property type="match status" value="1"/>
</dbReference>
<dbReference type="AlphaFoldDB" id="A0A100VZH9"/>
<evidence type="ECO:0000256" key="6">
    <source>
        <dbReference type="ARBA" id="ARBA00022989"/>
    </source>
</evidence>
<reference evidence="10" key="2">
    <citation type="submission" date="2016-02" db="EMBL/GenBank/DDBJ databases">
        <title>Draft genome sequence of five rapidly growing Mycobacterium species.</title>
        <authorList>
            <person name="Katahira K."/>
            <person name="Gotou Y."/>
            <person name="Iida K."/>
            <person name="Ogura Y."/>
            <person name="Hayashi T."/>
        </authorList>
    </citation>
    <scope>NUCLEOTIDE SEQUENCE [LARGE SCALE GENOMIC DNA]</scope>
    <source>
        <strain evidence="10">JCM15654</strain>
    </source>
</reference>
<evidence type="ECO:0000256" key="5">
    <source>
        <dbReference type="ARBA" id="ARBA00022692"/>
    </source>
</evidence>
<evidence type="ECO:0000256" key="4">
    <source>
        <dbReference type="ARBA" id="ARBA00022475"/>
    </source>
</evidence>
<evidence type="ECO:0000313" key="10">
    <source>
        <dbReference type="Proteomes" id="UP000069620"/>
    </source>
</evidence>
<evidence type="ECO:0000256" key="3">
    <source>
        <dbReference type="ARBA" id="ARBA00009523"/>
    </source>
</evidence>
<feature type="transmembrane region" description="Helical" evidence="8">
    <location>
        <begin position="240"/>
        <end position="262"/>
    </location>
</feature>
<feature type="transmembrane region" description="Helical" evidence="8">
    <location>
        <begin position="154"/>
        <end position="178"/>
    </location>
</feature>
<dbReference type="InterPro" id="IPR002293">
    <property type="entry name" value="AA/rel_permease1"/>
</dbReference>
<keyword evidence="6 8" id="KW-1133">Transmembrane helix</keyword>
<dbReference type="PANTHER" id="PTHR42770:SF7">
    <property type="entry name" value="MEMBRANE PROTEIN"/>
    <property type="match status" value="1"/>
</dbReference>
<proteinExistence type="inferred from homology"/>
<dbReference type="PIRSF" id="PIRSF006060">
    <property type="entry name" value="AA_transporter"/>
    <property type="match status" value="1"/>
</dbReference>
<dbReference type="GO" id="GO:0005886">
    <property type="term" value="C:plasma membrane"/>
    <property type="evidence" value="ECO:0007669"/>
    <property type="project" value="UniProtKB-SubCell"/>
</dbReference>
<dbReference type="InterPro" id="IPR050367">
    <property type="entry name" value="APC_superfamily"/>
</dbReference>
<keyword evidence="10" id="KW-1185">Reference proteome</keyword>
<sequence>MSHQPTERTTTLERGALGRFNVLSLALSGVSPTTSVFLLYGTALGLAGTGVIWSFLLAGVIAVCIAACFAELGSIHHGSGGAYTIVRGVLGPVAGGVTNMLFLVSGLVVPALVLVAAATFLHELVPALPVNLTALAMLAMIIMLSLGRIAAASWVAATLLALEILVVLVFTVFCLTHTSPDIPNPLTHPVIAAGDHVGPVAVSAILLAVGPALFGYNGFDTPLYFDEEARHSHKASAQAVLVAVGLGVGIQLVAVVAATFAIPDLREVAGTDVPLAVIAEHTMGPVGAKIMIVGVIVAMFAAALAVTLVYPRIIFAAARDGMWPGPLNAVFGRLSANQVPVYSILVCGVGNAVLCAFTSLTSLASFGGLLVMGLYVLIAVSALVSRVRDRHDERPLKMLWWPLPPLIALVGVLLAVKNQAPRDLAIVAGVLVVSTVAYAAARRNLKPRIPSKGAAHDCDPTDSGAVTA</sequence>
<feature type="transmembrane region" description="Helical" evidence="8">
    <location>
        <begin position="20"/>
        <end position="40"/>
    </location>
</feature>
<evidence type="ECO:0000313" key="9">
    <source>
        <dbReference type="EMBL" id="GAS88854.1"/>
    </source>
</evidence>
<feature type="transmembrane region" description="Helical" evidence="8">
    <location>
        <begin position="339"/>
        <end position="360"/>
    </location>
</feature>
<evidence type="ECO:0000256" key="8">
    <source>
        <dbReference type="SAM" id="Phobius"/>
    </source>
</evidence>